<evidence type="ECO:0000256" key="6">
    <source>
        <dbReference type="SAM" id="Phobius"/>
    </source>
</evidence>
<keyword evidence="4 6" id="KW-1133">Transmembrane helix</keyword>
<protein>
    <submittedName>
        <fullName evidence="7">Amino acid/polyamine/organocation transporter (APC superfamily)</fullName>
    </submittedName>
</protein>
<feature type="transmembrane region" description="Helical" evidence="6">
    <location>
        <begin position="395"/>
        <end position="415"/>
    </location>
</feature>
<feature type="transmembrane region" description="Helical" evidence="6">
    <location>
        <begin position="312"/>
        <end position="333"/>
    </location>
</feature>
<keyword evidence="3 6" id="KW-0812">Transmembrane</keyword>
<feature type="transmembrane region" description="Helical" evidence="6">
    <location>
        <begin position="160"/>
        <end position="179"/>
    </location>
</feature>
<dbReference type="GO" id="GO:0016020">
    <property type="term" value="C:membrane"/>
    <property type="evidence" value="ECO:0007669"/>
    <property type="project" value="UniProtKB-SubCell"/>
</dbReference>
<evidence type="ECO:0000256" key="2">
    <source>
        <dbReference type="ARBA" id="ARBA00022448"/>
    </source>
</evidence>
<dbReference type="GO" id="GO:0022857">
    <property type="term" value="F:transmembrane transporter activity"/>
    <property type="evidence" value="ECO:0007669"/>
    <property type="project" value="InterPro"/>
</dbReference>
<dbReference type="EMBL" id="SOCP01000031">
    <property type="protein sequence ID" value="TDV36641.1"/>
    <property type="molecule type" value="Genomic_DNA"/>
</dbReference>
<keyword evidence="5 6" id="KW-0472">Membrane</keyword>
<dbReference type="InterPro" id="IPR002293">
    <property type="entry name" value="AA/rel_permease1"/>
</dbReference>
<evidence type="ECO:0000313" key="7">
    <source>
        <dbReference type="EMBL" id="TDV36641.1"/>
    </source>
</evidence>
<gene>
    <name evidence="7" type="ORF">CLV71_13120</name>
</gene>
<evidence type="ECO:0000313" key="8">
    <source>
        <dbReference type="Proteomes" id="UP000294927"/>
    </source>
</evidence>
<feature type="transmembrane region" description="Helical" evidence="6">
    <location>
        <begin position="464"/>
        <end position="485"/>
    </location>
</feature>
<proteinExistence type="predicted"/>
<feature type="transmembrane region" description="Helical" evidence="6">
    <location>
        <begin position="73"/>
        <end position="105"/>
    </location>
</feature>
<dbReference type="InterPro" id="IPR004840">
    <property type="entry name" value="Amino_acid_permease_CS"/>
</dbReference>
<evidence type="ECO:0000256" key="3">
    <source>
        <dbReference type="ARBA" id="ARBA00022692"/>
    </source>
</evidence>
<evidence type="ECO:0000256" key="4">
    <source>
        <dbReference type="ARBA" id="ARBA00022989"/>
    </source>
</evidence>
<dbReference type="Pfam" id="PF13520">
    <property type="entry name" value="AA_permease_2"/>
    <property type="match status" value="1"/>
</dbReference>
<evidence type="ECO:0000256" key="1">
    <source>
        <dbReference type="ARBA" id="ARBA00004141"/>
    </source>
</evidence>
<dbReference type="Gene3D" id="1.20.1740.10">
    <property type="entry name" value="Amino acid/polyamine transporter I"/>
    <property type="match status" value="1"/>
</dbReference>
<comment type="caution">
    <text evidence="7">The sequence shown here is derived from an EMBL/GenBank/DDBJ whole genome shotgun (WGS) entry which is preliminary data.</text>
</comment>
<feature type="transmembrane region" description="Helical" evidence="6">
    <location>
        <begin position="371"/>
        <end position="389"/>
    </location>
</feature>
<dbReference type="PANTHER" id="PTHR45649">
    <property type="entry name" value="AMINO-ACID PERMEASE BAT1"/>
    <property type="match status" value="1"/>
</dbReference>
<dbReference type="Proteomes" id="UP000294927">
    <property type="component" value="Unassembled WGS sequence"/>
</dbReference>
<feature type="transmembrane region" description="Helical" evidence="6">
    <location>
        <begin position="228"/>
        <end position="249"/>
    </location>
</feature>
<name>A0A4V3FQ81_9PSEU</name>
<feature type="transmembrane region" description="Helical" evidence="6">
    <location>
        <begin position="191"/>
        <end position="208"/>
    </location>
</feature>
<dbReference type="PANTHER" id="PTHR45649:SF26">
    <property type="entry name" value="OS04G0435100 PROTEIN"/>
    <property type="match status" value="1"/>
</dbReference>
<dbReference type="GO" id="GO:0006865">
    <property type="term" value="P:amino acid transport"/>
    <property type="evidence" value="ECO:0007669"/>
    <property type="project" value="InterPro"/>
</dbReference>
<evidence type="ECO:0000256" key="5">
    <source>
        <dbReference type="ARBA" id="ARBA00023136"/>
    </source>
</evidence>
<keyword evidence="8" id="KW-1185">Reference proteome</keyword>
<feature type="transmembrane region" description="Helical" evidence="6">
    <location>
        <begin position="270"/>
        <end position="292"/>
    </location>
</feature>
<comment type="subcellular location">
    <subcellularLocation>
        <location evidence="1">Membrane</location>
        <topology evidence="1">Multi-pass membrane protein</topology>
    </subcellularLocation>
</comment>
<feature type="transmembrane region" description="Helical" evidence="6">
    <location>
        <begin position="436"/>
        <end position="458"/>
    </location>
</feature>
<organism evidence="7 8">
    <name type="scientific">Actinophytocola oryzae</name>
    <dbReference type="NCBI Taxonomy" id="502181"/>
    <lineage>
        <taxon>Bacteria</taxon>
        <taxon>Bacillati</taxon>
        <taxon>Actinomycetota</taxon>
        <taxon>Actinomycetes</taxon>
        <taxon>Pseudonocardiales</taxon>
        <taxon>Pseudonocardiaceae</taxon>
    </lineage>
</organism>
<reference evidence="7 8" key="1">
    <citation type="submission" date="2019-03" db="EMBL/GenBank/DDBJ databases">
        <title>Genomic Encyclopedia of Archaeal and Bacterial Type Strains, Phase II (KMG-II): from individual species to whole genera.</title>
        <authorList>
            <person name="Goeker M."/>
        </authorList>
    </citation>
    <scope>NUCLEOTIDE SEQUENCE [LARGE SCALE GENOMIC DNA]</scope>
    <source>
        <strain evidence="7 8">DSM 45499</strain>
    </source>
</reference>
<sequence length="513" mass="55724">MTTDSPKRTSRKPASATEDEKRLHELGYAQELSRRMSGFSNFAVSFTIISILSGCLTLYQFGMNTGGPVMIVWGWPIVGAFTLMVGLAMAEVCSSFPTAGGLYYWSAKLAPRNAAAWSWFTGWFNFLGQVAVTAGIDFGAAFFLNAFLDLQFGFAATPGHTILLFGIILLLHGLLNTFGVKLVSLLNDISVWWHVIGVLVIVGALVFLPDNHQSAGFVFGEFVNNTGWASGFYVALLGLLLAQYTLTGYDASAHMTEETHDAARSGPRGIVMSIVVSLAAGWVLLIGLTFAIQDYDKEVASATPPAQIFIDAIGLTGGKLLLLIVIGAQFFCGMSSVTANSRMIYAFSRDGALPGSSFWHRVNKRTRTPTNAIWLAAGGAFVLGLPYLWNNTAYAAVTSIAVIGLYIAYVLPTFLRLRRGEAFERGPWHLGRWSRPIGIVAVGWVVVITILFMLPQAYPVTVKTFNYTPIAVLVVLGFAGIWWLVSARKWFTGPKVQGSAEELAAIERDLDVI</sequence>
<accession>A0A4V3FQ81</accession>
<feature type="transmembrane region" description="Helical" evidence="6">
    <location>
        <begin position="42"/>
        <end position="61"/>
    </location>
</feature>
<keyword evidence="2" id="KW-0813">Transport</keyword>
<dbReference type="PROSITE" id="PS00218">
    <property type="entry name" value="AMINO_ACID_PERMEASE_1"/>
    <property type="match status" value="1"/>
</dbReference>
<dbReference type="PIRSF" id="PIRSF006060">
    <property type="entry name" value="AA_transporter"/>
    <property type="match status" value="1"/>
</dbReference>
<dbReference type="AlphaFoldDB" id="A0A4V3FQ81"/>